<organism evidence="1">
    <name type="scientific">marine sediment metagenome</name>
    <dbReference type="NCBI Taxonomy" id="412755"/>
    <lineage>
        <taxon>unclassified sequences</taxon>
        <taxon>metagenomes</taxon>
        <taxon>ecological metagenomes</taxon>
    </lineage>
</organism>
<comment type="caution">
    <text evidence="1">The sequence shown here is derived from an EMBL/GenBank/DDBJ whole genome shotgun (WGS) entry which is preliminary data.</text>
</comment>
<reference evidence="1" key="1">
    <citation type="journal article" date="2015" name="Nature">
        <title>Complex archaea that bridge the gap between prokaryotes and eukaryotes.</title>
        <authorList>
            <person name="Spang A."/>
            <person name="Saw J.H."/>
            <person name="Jorgensen S.L."/>
            <person name="Zaremba-Niedzwiedzka K."/>
            <person name="Martijn J."/>
            <person name="Lind A.E."/>
            <person name="van Eijk R."/>
            <person name="Schleper C."/>
            <person name="Guy L."/>
            <person name="Ettema T.J."/>
        </authorList>
    </citation>
    <scope>NUCLEOTIDE SEQUENCE</scope>
</reference>
<accession>A0A0F9IRP0</accession>
<gene>
    <name evidence="1" type="ORF">LCGC14_1624260</name>
</gene>
<name>A0A0F9IRP0_9ZZZZ</name>
<sequence length="101" mass="11333">MEGITEMKTTLMVNDIVIPLNDFTQAFLGNVLRGMALSLGSRSNDVGFNIDVNEMTLYSDDTNIEIKEESKRLMMVSTVRGMLSSIKGVVWLERVTLTTRE</sequence>
<protein>
    <submittedName>
        <fullName evidence="1">Uncharacterized protein</fullName>
    </submittedName>
</protein>
<evidence type="ECO:0000313" key="1">
    <source>
        <dbReference type="EMBL" id="KKM22549.1"/>
    </source>
</evidence>
<dbReference type="EMBL" id="LAZR01013311">
    <property type="protein sequence ID" value="KKM22549.1"/>
    <property type="molecule type" value="Genomic_DNA"/>
</dbReference>
<proteinExistence type="predicted"/>
<dbReference type="AlphaFoldDB" id="A0A0F9IRP0"/>